<evidence type="ECO:0000313" key="2">
    <source>
        <dbReference type="WBParaSite" id="PDA_v2.g91.t1"/>
    </source>
</evidence>
<name>A0A914RBU2_9BILA</name>
<proteinExistence type="predicted"/>
<dbReference type="WBParaSite" id="PDA_v2.g91.t1">
    <property type="protein sequence ID" value="PDA_v2.g91.t1"/>
    <property type="gene ID" value="PDA_v2.g91"/>
</dbReference>
<reference evidence="2" key="1">
    <citation type="submission" date="2022-11" db="UniProtKB">
        <authorList>
            <consortium name="WormBaseParasite"/>
        </authorList>
    </citation>
    <scope>IDENTIFICATION</scope>
</reference>
<evidence type="ECO:0000313" key="1">
    <source>
        <dbReference type="Proteomes" id="UP000887578"/>
    </source>
</evidence>
<keyword evidence="1" id="KW-1185">Reference proteome</keyword>
<sequence length="92" mass="10338">MFNFFPARKGSLTDKLNHSSRSWAGFGNSVLSARTSRSTPSKQSLNKAPVVTTAESILNVKIPLPQPLSQRERRSRTVCPHWPRARCRCNKS</sequence>
<accession>A0A914RBU2</accession>
<protein>
    <submittedName>
        <fullName evidence="2">Uncharacterized protein</fullName>
    </submittedName>
</protein>
<dbReference type="Proteomes" id="UP000887578">
    <property type="component" value="Unplaced"/>
</dbReference>
<dbReference type="AlphaFoldDB" id="A0A914RBU2"/>
<organism evidence="1 2">
    <name type="scientific">Panagrolaimus davidi</name>
    <dbReference type="NCBI Taxonomy" id="227884"/>
    <lineage>
        <taxon>Eukaryota</taxon>
        <taxon>Metazoa</taxon>
        <taxon>Ecdysozoa</taxon>
        <taxon>Nematoda</taxon>
        <taxon>Chromadorea</taxon>
        <taxon>Rhabditida</taxon>
        <taxon>Tylenchina</taxon>
        <taxon>Panagrolaimomorpha</taxon>
        <taxon>Panagrolaimoidea</taxon>
        <taxon>Panagrolaimidae</taxon>
        <taxon>Panagrolaimus</taxon>
    </lineage>
</organism>